<dbReference type="PANTHER" id="PTHR22999:SF23">
    <property type="entry name" value="SORTING NEXIN-16"/>
    <property type="match status" value="1"/>
</dbReference>
<evidence type="ECO:0000256" key="1">
    <source>
        <dbReference type="ARBA" id="ARBA00004496"/>
    </source>
</evidence>
<dbReference type="GO" id="GO:0035091">
    <property type="term" value="F:phosphatidylinositol binding"/>
    <property type="evidence" value="ECO:0007669"/>
    <property type="project" value="InterPro"/>
</dbReference>
<dbReference type="OrthoDB" id="3176171at2759"/>
<dbReference type="InterPro" id="IPR001683">
    <property type="entry name" value="PX_dom"/>
</dbReference>
<keyword evidence="2" id="KW-0963">Cytoplasm</keyword>
<name>A0A6G0WY62_9STRA</name>
<dbReference type="PROSITE" id="PS50195">
    <property type="entry name" value="PX"/>
    <property type="match status" value="1"/>
</dbReference>
<dbReference type="InterPro" id="IPR036871">
    <property type="entry name" value="PX_dom_sf"/>
</dbReference>
<evidence type="ECO:0000259" key="3">
    <source>
        <dbReference type="PROSITE" id="PS50195"/>
    </source>
</evidence>
<accession>A0A6G0WY62</accession>
<proteinExistence type="predicted"/>
<protein>
    <recommendedName>
        <fullName evidence="3">PX domain-containing protein</fullName>
    </recommendedName>
</protein>
<comment type="caution">
    <text evidence="4">The sequence shown here is derived from an EMBL/GenBank/DDBJ whole genome shotgun (WGS) entry which is preliminary data.</text>
</comment>
<comment type="subcellular location">
    <subcellularLocation>
        <location evidence="1">Cytoplasm</location>
    </subcellularLocation>
</comment>
<sequence>MLDLLMAWCWAPASPPSHKLDKQGNEASRRIQLGPVYTESLQVEVVGTTITTNGSNKYTVYIIVVGVDGVKSTVLRRYSQFFQLNVQLSQQFGCTLNFPERVLFNNQSDAIVHHRQAALDAYLKEALENKDARSSHTLRTFLGIQSMGDPSYVGFEWTQRSGRF</sequence>
<dbReference type="GO" id="GO:0005737">
    <property type="term" value="C:cytoplasm"/>
    <property type="evidence" value="ECO:0007669"/>
    <property type="project" value="UniProtKB-SubCell"/>
</dbReference>
<evidence type="ECO:0000313" key="5">
    <source>
        <dbReference type="Proteomes" id="UP000481153"/>
    </source>
</evidence>
<keyword evidence="5" id="KW-1185">Reference proteome</keyword>
<dbReference type="VEuPathDB" id="FungiDB:AeMF1_004781"/>
<gene>
    <name evidence="4" type="ORF">Ae201684_010437</name>
</gene>
<dbReference type="AlphaFoldDB" id="A0A6G0WY62"/>
<dbReference type="EMBL" id="VJMJ01000132">
    <property type="protein sequence ID" value="KAF0732447.1"/>
    <property type="molecule type" value="Genomic_DNA"/>
</dbReference>
<organism evidence="4 5">
    <name type="scientific">Aphanomyces euteiches</name>
    <dbReference type="NCBI Taxonomy" id="100861"/>
    <lineage>
        <taxon>Eukaryota</taxon>
        <taxon>Sar</taxon>
        <taxon>Stramenopiles</taxon>
        <taxon>Oomycota</taxon>
        <taxon>Saprolegniomycetes</taxon>
        <taxon>Saprolegniales</taxon>
        <taxon>Verrucalvaceae</taxon>
        <taxon>Aphanomyces</taxon>
    </lineage>
</organism>
<evidence type="ECO:0000256" key="2">
    <source>
        <dbReference type="ARBA" id="ARBA00022490"/>
    </source>
</evidence>
<dbReference type="SUPFAM" id="SSF64268">
    <property type="entry name" value="PX domain"/>
    <property type="match status" value="1"/>
</dbReference>
<dbReference type="Gene3D" id="3.30.1520.10">
    <property type="entry name" value="Phox-like domain"/>
    <property type="match status" value="1"/>
</dbReference>
<dbReference type="Proteomes" id="UP000481153">
    <property type="component" value="Unassembled WGS sequence"/>
</dbReference>
<dbReference type="InterPro" id="IPR051837">
    <property type="entry name" value="SortingNexin/PXDomain-PKLike"/>
</dbReference>
<reference evidence="4 5" key="1">
    <citation type="submission" date="2019-07" db="EMBL/GenBank/DDBJ databases">
        <title>Genomics analysis of Aphanomyces spp. identifies a new class of oomycete effector associated with host adaptation.</title>
        <authorList>
            <person name="Gaulin E."/>
        </authorList>
    </citation>
    <scope>NUCLEOTIDE SEQUENCE [LARGE SCALE GENOMIC DNA]</scope>
    <source>
        <strain evidence="4 5">ATCC 201684</strain>
    </source>
</reference>
<evidence type="ECO:0000313" key="4">
    <source>
        <dbReference type="EMBL" id="KAF0732447.1"/>
    </source>
</evidence>
<dbReference type="CDD" id="cd06093">
    <property type="entry name" value="PX_domain"/>
    <property type="match status" value="1"/>
</dbReference>
<dbReference type="PANTHER" id="PTHR22999">
    <property type="entry name" value="PX SERINE/THREONINE KINASE PXK"/>
    <property type="match status" value="1"/>
</dbReference>
<dbReference type="SMART" id="SM00312">
    <property type="entry name" value="PX"/>
    <property type="match status" value="1"/>
</dbReference>
<dbReference type="Pfam" id="PF00787">
    <property type="entry name" value="PX"/>
    <property type="match status" value="1"/>
</dbReference>
<feature type="domain" description="PX" evidence="3">
    <location>
        <begin position="39"/>
        <end position="149"/>
    </location>
</feature>